<sequence>MGKQGANLPVENTGDLKIFSISLPGIARICLISAILLFNAPTHSQYVRVPVETCPDSFALINGVCVHQIETQKIPSCPEGFVSRGSECYSAEPLLKECPTGFQMQDKQCVREIFAEREKYCFDGLDFDHTTGKCFYKEEVKTVCPPGSVHFRDSCAVVREPMKICQEPLKLDQETNMCIERKAVFPTPICPEPFVFNISLKMCVRDKIEAKSCPEGFKDVDDNSCAKWTQPEYICPEGTQVENVKHQSLCRSVKYSTPILECPPGSILEGQICISVSRTNSRVCPMGFVEVEDQCVNFQEPLFHCPEGYEQTLHNGIKVCFNNLSVEPRISCPNTNSYFDESTKLCISESVAEKECPENSFRSKDSCFKKVKGEWECPIGTRYNPENHLCQEILTIEPHIICPPNSKFEQSTSTCVGYESNIKVCPPGYEEVGENECVVFVPPKRSCPNLQSLINGQCEEVVITPTEITCPLGSEKSDSACILESDNSSKRKCPLNSIDSGDHCSIIDSPEKHCIEGYKFNSETEKCTKITTRPPDPTCKEPGILNSKGECIYSENLPKICPGNSKEDPDNEHFCILESEPKLSCPEGYKLIDDKCTKESRVGVKLTCPFGYEINDIDNNCHKTLQRSYVCPSGFLDNGDRCYKTSKPTSVCPEGFAREGEIGDCIQIEISDSKSRCPEGSIPLSSGMCGAKKPLPLEYKCLQGTKVGDSCLVETFMDASYECPKGYYLSEIKQCQRVVEYDCSEVSTISIPCDSGLNTINTSNIGYYGQGRSGICSQIVRNQKTCSRTEAFPPKVSCPPGSINIGKECQKKEHLPMTRVCSDPTRSLDNCFQELVIPKVKDCPIGSNMTEDNKCASIHRKAPELVCREGYNMEEGNCIQFASKICPPEGCTVRNIINSNRECPSGFEFKDGICKFIHQVLPEKKCYRGELSSLNEQICIERMIKICSNNKCEVVHKQAPELICEQDETLNLKTKLCEKIIVGPQMLRCTKPFKLIGDQCVHQVSKECSGGNCSVSISVSPRISCKVGTLISNKQCESIKRSPSILSCPRDFTLQGDLCAKYTYKECLNNQCEKRVNYPPIIECPSQYSIFPGGNCSKSIHHIPQIKCPIGSDLINSYCIKEVESVCPVEGCLLRETQPPLLTCPSGFQKNFHNINKGMPICTKRLFNNGQITCPEGAIMSNGSCITYSIKECYKDNCDEIKTISPIQVCPDGTKLVDGNICKESKIVPKDLICPSEGYLLDGDKCILYKEKTCSSKNCKRQITLEPDMVCPSEFRLDKAICIWEKYQSTQSSCPRDSIMINEQCFTMLKKECPNGTCENKIYFEPTSRCPKGFVEVGNKCIMLEYSGQKKICPPGLILKKNHCIRFAPAKFKCPNGFTEEGEKCIKTVKTEPIVTYDSQCVGNQCNLSSSFNVSHQKHVYHDHSNVHTHHKKQKKHH</sequence>
<proteinExistence type="predicted"/>
<dbReference type="SUPFAM" id="SSF57184">
    <property type="entry name" value="Growth factor receptor domain"/>
    <property type="match status" value="1"/>
</dbReference>
<protein>
    <submittedName>
        <fullName evidence="1">Oocyst wall protein 2</fullName>
    </submittedName>
</protein>
<dbReference type="PANTHER" id="PTHR37157:SF2">
    <property type="entry name" value="EB DOMAIN-CONTAINING PROTEIN-RELATED"/>
    <property type="match status" value="1"/>
</dbReference>
<dbReference type="EMBL" id="JAPCXC010000002">
    <property type="protein sequence ID" value="KAJ1613527.1"/>
    <property type="molecule type" value="Genomic_DNA"/>
</dbReference>
<accession>A0A9D5DJJ1</accession>
<evidence type="ECO:0000313" key="1">
    <source>
        <dbReference type="EMBL" id="KAJ1613527.1"/>
    </source>
</evidence>
<dbReference type="InterPro" id="IPR009030">
    <property type="entry name" value="Growth_fac_rcpt_cys_sf"/>
</dbReference>
<comment type="caution">
    <text evidence="1">The sequence shown here is derived from an EMBL/GenBank/DDBJ whole genome shotgun (WGS) entry which is preliminary data.</text>
</comment>
<name>A0A9D5DJJ1_9CRYT</name>
<gene>
    <name evidence="1" type="ORF">OJ253_159</name>
</gene>
<dbReference type="Proteomes" id="UP001067231">
    <property type="component" value="Unassembled WGS sequence"/>
</dbReference>
<reference evidence="1" key="1">
    <citation type="submission" date="2022-10" db="EMBL/GenBank/DDBJ databases">
        <title>Adaptive evolution leads to modifications in subtelomeric GC content in a zoonotic Cryptosporidium species.</title>
        <authorList>
            <person name="Li J."/>
            <person name="Feng Y."/>
            <person name="Xiao L."/>
        </authorList>
    </citation>
    <scope>NUCLEOTIDE SEQUENCE</scope>
    <source>
        <strain evidence="1">33844</strain>
    </source>
</reference>
<organism evidence="1">
    <name type="scientific">Cryptosporidium canis</name>
    <dbReference type="NCBI Taxonomy" id="195482"/>
    <lineage>
        <taxon>Eukaryota</taxon>
        <taxon>Sar</taxon>
        <taxon>Alveolata</taxon>
        <taxon>Apicomplexa</taxon>
        <taxon>Conoidasida</taxon>
        <taxon>Coccidia</taxon>
        <taxon>Eucoccidiorida</taxon>
        <taxon>Eimeriorina</taxon>
        <taxon>Cryptosporidiidae</taxon>
        <taxon>Cryptosporidium</taxon>
    </lineage>
</organism>
<dbReference type="PANTHER" id="PTHR37157">
    <property type="entry name" value="PRION-LIKE-(Q/N-RICH) DOMAIN-BEARING PROTEIN 25"/>
    <property type="match status" value="1"/>
</dbReference>
<dbReference type="OrthoDB" id="7250310at2759"/>